<evidence type="ECO:0000256" key="6">
    <source>
        <dbReference type="ARBA" id="ARBA00022741"/>
    </source>
</evidence>
<dbReference type="AlphaFoldDB" id="A0A965LKQ7"/>
<keyword evidence="8 11" id="KW-0067">ATP-binding</keyword>
<dbReference type="GO" id="GO:0009423">
    <property type="term" value="P:chorismate biosynthetic process"/>
    <property type="evidence" value="ECO:0007669"/>
    <property type="project" value="UniProtKB-UniRule"/>
</dbReference>
<evidence type="ECO:0000256" key="2">
    <source>
        <dbReference type="ARBA" id="ARBA00006997"/>
    </source>
</evidence>
<comment type="caution">
    <text evidence="12">The sequence shown here is derived from an EMBL/GenBank/DDBJ whole genome shotgun (WGS) entry which is preliminary data.</text>
</comment>
<keyword evidence="9 11" id="KW-0057">Aromatic amino acid biosynthesis</keyword>
<keyword evidence="11" id="KW-0460">Magnesium</keyword>
<keyword evidence="5 11" id="KW-0808">Transferase</keyword>
<evidence type="ECO:0000313" key="12">
    <source>
        <dbReference type="EMBL" id="NBR93461.1"/>
    </source>
</evidence>
<comment type="pathway">
    <text evidence="1 11">Metabolic intermediate biosynthesis; chorismate biosynthesis; chorismate from D-erythrose 4-phosphate and phosphoenolpyruvate: step 5/7.</text>
</comment>
<comment type="subcellular location">
    <subcellularLocation>
        <location evidence="11">Cytoplasm</location>
    </subcellularLocation>
</comment>
<reference evidence="12" key="1">
    <citation type="submission" date="2018-10" db="EMBL/GenBank/DDBJ databases">
        <title>Iterative Subtractive Binning of Freshwater Chronoseries Metagenomes Recovers Nearly Complete Genomes from over Four Hundred Novel Species.</title>
        <authorList>
            <person name="Rodriguez-R L.M."/>
            <person name="Tsementzi D."/>
            <person name="Luo C."/>
            <person name="Konstantinidis K.T."/>
        </authorList>
    </citation>
    <scope>NUCLEOTIDE SEQUENCE</scope>
    <source>
        <strain evidence="12">WB5_2A_028</strain>
    </source>
</reference>
<organism evidence="12 13">
    <name type="scientific">Candidatus Fonsibacter lacus</name>
    <dbReference type="NCBI Taxonomy" id="2576439"/>
    <lineage>
        <taxon>Bacteria</taxon>
        <taxon>Pseudomonadati</taxon>
        <taxon>Pseudomonadota</taxon>
        <taxon>Alphaproteobacteria</taxon>
        <taxon>Candidatus Pelagibacterales</taxon>
        <taxon>Candidatus Pelagibacterales incertae sedis</taxon>
        <taxon>Candidatus Fonsibacter</taxon>
    </lineage>
</organism>
<protein>
    <recommendedName>
        <fullName evidence="3 11">Shikimate kinase</fullName>
        <shortName evidence="11">SK</shortName>
        <ecNumber evidence="3 11">2.7.1.71</ecNumber>
    </recommendedName>
</protein>
<dbReference type="GO" id="GO:0005829">
    <property type="term" value="C:cytosol"/>
    <property type="evidence" value="ECO:0007669"/>
    <property type="project" value="TreeGrafter"/>
</dbReference>
<evidence type="ECO:0000256" key="4">
    <source>
        <dbReference type="ARBA" id="ARBA00022605"/>
    </source>
</evidence>
<dbReference type="HAMAP" id="MF_00109">
    <property type="entry name" value="Shikimate_kinase"/>
    <property type="match status" value="1"/>
</dbReference>
<dbReference type="SUPFAM" id="SSF52540">
    <property type="entry name" value="P-loop containing nucleoside triphosphate hydrolases"/>
    <property type="match status" value="1"/>
</dbReference>
<evidence type="ECO:0000256" key="10">
    <source>
        <dbReference type="ARBA" id="ARBA00048567"/>
    </source>
</evidence>
<keyword evidence="4 11" id="KW-0028">Amino-acid biosynthesis</keyword>
<evidence type="ECO:0000256" key="3">
    <source>
        <dbReference type="ARBA" id="ARBA00012154"/>
    </source>
</evidence>
<comment type="caution">
    <text evidence="11">Lacks conserved residue(s) required for the propagation of feature annotation.</text>
</comment>
<dbReference type="PANTHER" id="PTHR21087">
    <property type="entry name" value="SHIKIMATE KINASE"/>
    <property type="match status" value="1"/>
</dbReference>
<evidence type="ECO:0000313" key="13">
    <source>
        <dbReference type="Proteomes" id="UP000740727"/>
    </source>
</evidence>
<dbReference type="InterPro" id="IPR023000">
    <property type="entry name" value="Shikimate_kinase_CS"/>
</dbReference>
<keyword evidence="7 11" id="KW-0418">Kinase</keyword>
<evidence type="ECO:0000256" key="9">
    <source>
        <dbReference type="ARBA" id="ARBA00023141"/>
    </source>
</evidence>
<evidence type="ECO:0000256" key="11">
    <source>
        <dbReference type="HAMAP-Rule" id="MF_00109"/>
    </source>
</evidence>
<dbReference type="EMBL" id="RFXN01000006">
    <property type="protein sequence ID" value="NBR93461.1"/>
    <property type="molecule type" value="Genomic_DNA"/>
</dbReference>
<dbReference type="Proteomes" id="UP000740727">
    <property type="component" value="Unassembled WGS sequence"/>
</dbReference>
<evidence type="ECO:0000256" key="8">
    <source>
        <dbReference type="ARBA" id="ARBA00022840"/>
    </source>
</evidence>
<evidence type="ECO:0000256" key="5">
    <source>
        <dbReference type="ARBA" id="ARBA00022679"/>
    </source>
</evidence>
<accession>A0A965LKQ7</accession>
<dbReference type="GO" id="GO:0000287">
    <property type="term" value="F:magnesium ion binding"/>
    <property type="evidence" value="ECO:0007669"/>
    <property type="project" value="UniProtKB-UniRule"/>
</dbReference>
<evidence type="ECO:0000256" key="1">
    <source>
        <dbReference type="ARBA" id="ARBA00004842"/>
    </source>
</evidence>
<feature type="binding site" evidence="11">
    <location>
        <position position="141"/>
    </location>
    <ligand>
        <name>substrate</name>
    </ligand>
</feature>
<feature type="binding site" evidence="11">
    <location>
        <begin position="13"/>
        <end position="18"/>
    </location>
    <ligand>
        <name>ATP</name>
        <dbReference type="ChEBI" id="CHEBI:30616"/>
    </ligand>
</feature>
<dbReference type="InterPro" id="IPR031322">
    <property type="entry name" value="Shikimate/glucono_kinase"/>
</dbReference>
<dbReference type="GO" id="GO:0008652">
    <property type="term" value="P:amino acid biosynthetic process"/>
    <property type="evidence" value="ECO:0007669"/>
    <property type="project" value="UniProtKB-KW"/>
</dbReference>
<dbReference type="GO" id="GO:0004765">
    <property type="term" value="F:shikimate kinase activity"/>
    <property type="evidence" value="ECO:0007669"/>
    <property type="project" value="UniProtKB-UniRule"/>
</dbReference>
<sequence>MDKPPIIITGPPGAGKSSTARALAELVEGDVIDTDFLVEEACGKKISDIFTEDGERYFREQEELAVMRALTSESNRRKIISLGGGAILSTLTQERLKNSGGSVVFLNVSIAHAAPRIGFNRDRPLLVENPRAQWITLMKARLPIYQAVANIEINTDGKSAREVAQEIARGL</sequence>
<feature type="binding site" evidence="11">
    <location>
        <position position="123"/>
    </location>
    <ligand>
        <name>ATP</name>
        <dbReference type="ChEBI" id="CHEBI:30616"/>
    </ligand>
</feature>
<comment type="function">
    <text evidence="11">Catalyzes the specific phosphorylation of the 3-hydroxyl group of shikimic acid using ATP as a cosubstrate.</text>
</comment>
<dbReference type="CDD" id="cd00464">
    <property type="entry name" value="SK"/>
    <property type="match status" value="1"/>
</dbReference>
<feature type="binding site" evidence="11">
    <location>
        <position position="35"/>
    </location>
    <ligand>
        <name>substrate</name>
    </ligand>
</feature>
<dbReference type="GO" id="GO:0009073">
    <property type="term" value="P:aromatic amino acid family biosynthetic process"/>
    <property type="evidence" value="ECO:0007669"/>
    <property type="project" value="UniProtKB-KW"/>
</dbReference>
<proteinExistence type="inferred from homology"/>
<dbReference type="PANTHER" id="PTHR21087:SF16">
    <property type="entry name" value="SHIKIMATE KINASE 1, CHLOROPLASTIC"/>
    <property type="match status" value="1"/>
</dbReference>
<dbReference type="InterPro" id="IPR027417">
    <property type="entry name" value="P-loop_NTPase"/>
</dbReference>
<gene>
    <name evidence="11" type="primary">aroK</name>
    <name evidence="12" type="ORF">EBT44_01135</name>
</gene>
<keyword evidence="6 11" id="KW-0547">Nucleotide-binding</keyword>
<feature type="binding site" evidence="11">
    <location>
        <position position="17"/>
    </location>
    <ligand>
        <name>Mg(2+)</name>
        <dbReference type="ChEBI" id="CHEBI:18420"/>
    </ligand>
</feature>
<dbReference type="InterPro" id="IPR000623">
    <property type="entry name" value="Shikimate_kinase/TSH1"/>
</dbReference>
<dbReference type="PROSITE" id="PS01128">
    <property type="entry name" value="SHIKIMATE_KINASE"/>
    <property type="match status" value="1"/>
</dbReference>
<dbReference type="PRINTS" id="PR01100">
    <property type="entry name" value="SHIKIMTKNASE"/>
</dbReference>
<dbReference type="Gene3D" id="3.40.50.300">
    <property type="entry name" value="P-loop containing nucleotide triphosphate hydrolases"/>
    <property type="match status" value="1"/>
</dbReference>
<comment type="cofactor">
    <cofactor evidence="11">
        <name>Mg(2+)</name>
        <dbReference type="ChEBI" id="CHEBI:18420"/>
    </cofactor>
    <text evidence="11">Binds 1 Mg(2+) ion per subunit.</text>
</comment>
<feature type="binding site" evidence="11">
    <location>
        <position position="59"/>
    </location>
    <ligand>
        <name>substrate</name>
    </ligand>
</feature>
<dbReference type="GO" id="GO:0005524">
    <property type="term" value="F:ATP binding"/>
    <property type="evidence" value="ECO:0007669"/>
    <property type="project" value="UniProtKB-UniRule"/>
</dbReference>
<comment type="catalytic activity">
    <reaction evidence="10 11">
        <text>shikimate + ATP = 3-phosphoshikimate + ADP + H(+)</text>
        <dbReference type="Rhea" id="RHEA:13121"/>
        <dbReference type="ChEBI" id="CHEBI:15378"/>
        <dbReference type="ChEBI" id="CHEBI:30616"/>
        <dbReference type="ChEBI" id="CHEBI:36208"/>
        <dbReference type="ChEBI" id="CHEBI:145989"/>
        <dbReference type="ChEBI" id="CHEBI:456216"/>
        <dbReference type="EC" id="2.7.1.71"/>
    </reaction>
</comment>
<name>A0A965LKQ7_9PROT</name>
<dbReference type="EC" id="2.7.1.71" evidence="3 11"/>
<dbReference type="Pfam" id="PF01202">
    <property type="entry name" value="SKI"/>
    <property type="match status" value="1"/>
</dbReference>
<keyword evidence="11" id="KW-0479">Metal-binding</keyword>
<feature type="binding site" evidence="11">
    <location>
        <position position="84"/>
    </location>
    <ligand>
        <name>substrate</name>
    </ligand>
</feature>
<comment type="similarity">
    <text evidence="2 11">Belongs to the shikimate kinase family.</text>
</comment>
<evidence type="ECO:0000256" key="7">
    <source>
        <dbReference type="ARBA" id="ARBA00022777"/>
    </source>
</evidence>
<keyword evidence="11" id="KW-0963">Cytoplasm</keyword>
<comment type="subunit">
    <text evidence="11">Monomer.</text>
</comment>